<dbReference type="Proteomes" id="UP001057402">
    <property type="component" value="Chromosome 7"/>
</dbReference>
<organism evidence="1 2">
    <name type="scientific">Melastoma candidum</name>
    <dbReference type="NCBI Taxonomy" id="119954"/>
    <lineage>
        <taxon>Eukaryota</taxon>
        <taxon>Viridiplantae</taxon>
        <taxon>Streptophyta</taxon>
        <taxon>Embryophyta</taxon>
        <taxon>Tracheophyta</taxon>
        <taxon>Spermatophyta</taxon>
        <taxon>Magnoliopsida</taxon>
        <taxon>eudicotyledons</taxon>
        <taxon>Gunneridae</taxon>
        <taxon>Pentapetalae</taxon>
        <taxon>rosids</taxon>
        <taxon>malvids</taxon>
        <taxon>Myrtales</taxon>
        <taxon>Melastomataceae</taxon>
        <taxon>Melastomatoideae</taxon>
        <taxon>Melastomateae</taxon>
        <taxon>Melastoma</taxon>
    </lineage>
</organism>
<evidence type="ECO:0000313" key="2">
    <source>
        <dbReference type="Proteomes" id="UP001057402"/>
    </source>
</evidence>
<accession>A0ACB9NXV8</accession>
<proteinExistence type="predicted"/>
<evidence type="ECO:0000313" key="1">
    <source>
        <dbReference type="EMBL" id="KAI4341485.1"/>
    </source>
</evidence>
<dbReference type="EMBL" id="CM042886">
    <property type="protein sequence ID" value="KAI4341485.1"/>
    <property type="molecule type" value="Genomic_DNA"/>
</dbReference>
<protein>
    <submittedName>
        <fullName evidence="1">Uncharacterized protein</fullName>
    </submittedName>
</protein>
<name>A0ACB9NXV8_9MYRT</name>
<keyword evidence="2" id="KW-1185">Reference proteome</keyword>
<gene>
    <name evidence="1" type="ORF">MLD38_026204</name>
</gene>
<comment type="caution">
    <text evidence="1">The sequence shown here is derived from an EMBL/GenBank/DDBJ whole genome shotgun (WGS) entry which is preliminary data.</text>
</comment>
<sequence length="286" mass="30999">MARISQDFAISSSSSSKRHHFPWPNSSAKKIRNDDDDSNEEGRGTSPPEPPPLSKSSSTKKPRSFSLSKLRAALLTALLLNKNRAGAGEGALPSRSPQLHLLDSGCRRAVGTLFGHRRGHVQFTLQRDAASRPTFFVELSMSIGSLVKEMASGLVRIALECDKDSNNGGGARSRGVRLLEELAWRACCNGRKCGFAKMKECGEKELRILRSIEPISMGAGVLPQPEGNEDGNDKGNVGDGGEGEGGMMYVRAKFERIVGSGDCEAYYMMNPDRNGAPELSIYLLRV</sequence>
<reference evidence="2" key="1">
    <citation type="journal article" date="2023" name="Front. Plant Sci.">
        <title>Chromosomal-level genome assembly of Melastoma candidum provides insights into trichome evolution.</title>
        <authorList>
            <person name="Zhong Y."/>
            <person name="Wu W."/>
            <person name="Sun C."/>
            <person name="Zou P."/>
            <person name="Liu Y."/>
            <person name="Dai S."/>
            <person name="Zhou R."/>
        </authorList>
    </citation>
    <scope>NUCLEOTIDE SEQUENCE [LARGE SCALE GENOMIC DNA]</scope>
</reference>